<feature type="region of interest" description="Disordered" evidence="1">
    <location>
        <begin position="87"/>
        <end position="204"/>
    </location>
</feature>
<feature type="compositionally biased region" description="Polar residues" evidence="1">
    <location>
        <begin position="106"/>
        <end position="117"/>
    </location>
</feature>
<accession>A0AAD5SJM6</accession>
<keyword evidence="3" id="KW-1185">Reference proteome</keyword>
<proteinExistence type="predicted"/>
<organism evidence="2 3">
    <name type="scientific">Rhizophlyctis rosea</name>
    <dbReference type="NCBI Taxonomy" id="64517"/>
    <lineage>
        <taxon>Eukaryota</taxon>
        <taxon>Fungi</taxon>
        <taxon>Fungi incertae sedis</taxon>
        <taxon>Chytridiomycota</taxon>
        <taxon>Chytridiomycota incertae sedis</taxon>
        <taxon>Chytridiomycetes</taxon>
        <taxon>Rhizophlyctidales</taxon>
        <taxon>Rhizophlyctidaceae</taxon>
        <taxon>Rhizophlyctis</taxon>
    </lineage>
</organism>
<feature type="compositionally biased region" description="Basic residues" evidence="1">
    <location>
        <begin position="16"/>
        <end position="25"/>
    </location>
</feature>
<name>A0AAD5SJM6_9FUNG</name>
<feature type="region of interest" description="Disordered" evidence="1">
    <location>
        <begin position="14"/>
        <end position="34"/>
    </location>
</feature>
<evidence type="ECO:0000256" key="1">
    <source>
        <dbReference type="SAM" id="MobiDB-lite"/>
    </source>
</evidence>
<sequence>MGLMDKIQRQVELHKVSKYSSRRRSSSSSRVPGIPPVKEIKVAYSYDWDSPQAKKAHEVEYAWHKAEVEQNMNATIKRAQSSGGFASVVTMSRVGRGRRPRDENDIISSSLPNTGSKEGTLITLADDEEGPELPELRGRQPSRLYADPESYHTTSAAAAPSRPAIYRYNTDTADTSSASQSSGATRGYVSMDAHPRPRAKSLGRLSSVADIAAEKAKTLTRGKSMWGKKKAAADSGYGGPVRSSEEYNAMNMRRG</sequence>
<comment type="caution">
    <text evidence="2">The sequence shown here is derived from an EMBL/GenBank/DDBJ whole genome shotgun (WGS) entry which is preliminary data.</text>
</comment>
<protein>
    <submittedName>
        <fullName evidence="2">Uncharacterized protein</fullName>
    </submittedName>
</protein>
<feature type="compositionally biased region" description="Low complexity" evidence="1">
    <location>
        <begin position="153"/>
        <end position="185"/>
    </location>
</feature>
<evidence type="ECO:0000313" key="3">
    <source>
        <dbReference type="Proteomes" id="UP001212841"/>
    </source>
</evidence>
<feature type="region of interest" description="Disordered" evidence="1">
    <location>
        <begin position="220"/>
        <end position="255"/>
    </location>
</feature>
<dbReference type="Proteomes" id="UP001212841">
    <property type="component" value="Unassembled WGS sequence"/>
</dbReference>
<dbReference type="AlphaFoldDB" id="A0AAD5SJM6"/>
<evidence type="ECO:0000313" key="2">
    <source>
        <dbReference type="EMBL" id="KAJ3054794.1"/>
    </source>
</evidence>
<dbReference type="EMBL" id="JADGJD010000115">
    <property type="protein sequence ID" value="KAJ3054794.1"/>
    <property type="molecule type" value="Genomic_DNA"/>
</dbReference>
<gene>
    <name evidence="2" type="ORF">HK097_000786</name>
</gene>
<reference evidence="2" key="1">
    <citation type="submission" date="2020-05" db="EMBL/GenBank/DDBJ databases">
        <title>Phylogenomic resolution of chytrid fungi.</title>
        <authorList>
            <person name="Stajich J.E."/>
            <person name="Amses K."/>
            <person name="Simmons R."/>
            <person name="Seto K."/>
            <person name="Myers J."/>
            <person name="Bonds A."/>
            <person name="Quandt C.A."/>
            <person name="Barry K."/>
            <person name="Liu P."/>
            <person name="Grigoriev I."/>
            <person name="Longcore J.E."/>
            <person name="James T.Y."/>
        </authorList>
    </citation>
    <scope>NUCLEOTIDE SEQUENCE</scope>
    <source>
        <strain evidence="2">JEL0318</strain>
    </source>
</reference>